<dbReference type="PANTHER" id="PTHR23416">
    <property type="entry name" value="SIALIC ACID SYNTHASE-RELATED"/>
    <property type="match status" value="1"/>
</dbReference>
<proteinExistence type="predicted"/>
<name>A0A3N6WR22_9ACTN</name>
<dbReference type="InterPro" id="IPR011004">
    <property type="entry name" value="Trimer_LpxA-like_sf"/>
</dbReference>
<accession>A0A3N6WR22</accession>
<evidence type="ECO:0000313" key="1">
    <source>
        <dbReference type="EMBL" id="RQN09750.1"/>
    </source>
</evidence>
<dbReference type="InterPro" id="IPR051159">
    <property type="entry name" value="Hexapeptide_acetyltransf"/>
</dbReference>
<dbReference type="Proteomes" id="UP000275225">
    <property type="component" value="Unassembled WGS sequence"/>
</dbReference>
<evidence type="ECO:0008006" key="3">
    <source>
        <dbReference type="Google" id="ProtNLM"/>
    </source>
</evidence>
<dbReference type="RefSeq" id="WP_124235605.1">
    <property type="nucleotide sequence ID" value="NZ_JBHUFI010000006.1"/>
</dbReference>
<dbReference type="SUPFAM" id="SSF51161">
    <property type="entry name" value="Trimeric LpxA-like enzymes"/>
    <property type="match status" value="1"/>
</dbReference>
<dbReference type="OrthoDB" id="2643438at2"/>
<sequence length="241" mass="26145">MEWNRGASLTLEHRERFRAAGVDAERLDALDWRQAEGDWPSWWSDLGNALYVAPGARLPDALVSHLLTFPFRDALVAVGGPMDHLTSLLLGGDGATVFIDEACVLTAGEIYCGAGSQVVLHGPLLATRCAVVDARNGGSVVVDGDQLWAANVYVATDDMHRLEDLVTGERLNPFGASIRIRRHVWLCRDAVVTGHVEIGEGACVGMRSIVRGQKVPAHTVVAGTPARIVRENVTWDYTDRP</sequence>
<comment type="caution">
    <text evidence="1">The sequence shown here is derived from an EMBL/GenBank/DDBJ whole genome shotgun (WGS) entry which is preliminary data.</text>
</comment>
<keyword evidence="2" id="KW-1185">Reference proteome</keyword>
<dbReference type="Gene3D" id="2.160.10.10">
    <property type="entry name" value="Hexapeptide repeat proteins"/>
    <property type="match status" value="1"/>
</dbReference>
<reference evidence="1 2" key="1">
    <citation type="submission" date="2018-11" db="EMBL/GenBank/DDBJ databases">
        <authorList>
            <person name="Li F."/>
        </authorList>
    </citation>
    <scope>NUCLEOTIDE SEQUENCE [LARGE SCALE GENOMIC DNA]</scope>
    <source>
        <strain evidence="1 2">YS17T</strain>
    </source>
</reference>
<protein>
    <recommendedName>
        <fullName evidence="3">Acyltransferase</fullName>
    </recommendedName>
</protein>
<dbReference type="AlphaFoldDB" id="A0A3N6WR22"/>
<dbReference type="EMBL" id="RQJX01000002">
    <property type="protein sequence ID" value="RQN09750.1"/>
    <property type="molecule type" value="Genomic_DNA"/>
</dbReference>
<organism evidence="1 2">
    <name type="scientific">Aeromicrobium camelliae</name>
    <dbReference type="NCBI Taxonomy" id="1538144"/>
    <lineage>
        <taxon>Bacteria</taxon>
        <taxon>Bacillati</taxon>
        <taxon>Actinomycetota</taxon>
        <taxon>Actinomycetes</taxon>
        <taxon>Propionibacteriales</taxon>
        <taxon>Nocardioidaceae</taxon>
        <taxon>Aeromicrobium</taxon>
    </lineage>
</organism>
<gene>
    <name evidence="1" type="ORF">EHW97_02615</name>
</gene>
<evidence type="ECO:0000313" key="2">
    <source>
        <dbReference type="Proteomes" id="UP000275225"/>
    </source>
</evidence>